<dbReference type="Pfam" id="PF01915">
    <property type="entry name" value="Glyco_hydro_3_C"/>
    <property type="match status" value="1"/>
</dbReference>
<accession>A0ABV8JRE9</accession>
<evidence type="ECO:0000313" key="10">
    <source>
        <dbReference type="EMBL" id="MFC4097468.1"/>
    </source>
</evidence>
<evidence type="ECO:0000256" key="7">
    <source>
        <dbReference type="SAM" id="Phobius"/>
    </source>
</evidence>
<evidence type="ECO:0000256" key="1">
    <source>
        <dbReference type="ARBA" id="ARBA00000448"/>
    </source>
</evidence>
<dbReference type="Pfam" id="PF00933">
    <property type="entry name" value="Glyco_hydro_3"/>
    <property type="match status" value="1"/>
</dbReference>
<comment type="catalytic activity">
    <reaction evidence="1">
        <text>Hydrolysis of terminal, non-reducing beta-D-glucosyl residues with release of beta-D-glucose.</text>
        <dbReference type="EC" id="3.2.1.21"/>
    </reaction>
</comment>
<dbReference type="SUPFAM" id="SSF52279">
    <property type="entry name" value="Beta-D-glucan exohydrolase, C-terminal domain"/>
    <property type="match status" value="1"/>
</dbReference>
<comment type="caution">
    <text evidence="10">The sequence shown here is derived from an EMBL/GenBank/DDBJ whole genome shotgun (WGS) entry which is preliminary data.</text>
</comment>
<gene>
    <name evidence="10" type="ORF">ACFOUT_16380</name>
</gene>
<dbReference type="RefSeq" id="WP_192462095.1">
    <property type="nucleotide sequence ID" value="NZ_JACYFJ010000002.1"/>
</dbReference>
<proteinExistence type="inferred from homology"/>
<evidence type="ECO:0000259" key="8">
    <source>
        <dbReference type="Pfam" id="PF00933"/>
    </source>
</evidence>
<evidence type="ECO:0000313" key="11">
    <source>
        <dbReference type="Proteomes" id="UP001595814"/>
    </source>
</evidence>
<dbReference type="Gene3D" id="3.40.50.1700">
    <property type="entry name" value="Glycoside hydrolase family 3 C-terminal domain"/>
    <property type="match status" value="1"/>
</dbReference>
<dbReference type="SUPFAM" id="SSF51445">
    <property type="entry name" value="(Trans)glycosidases"/>
    <property type="match status" value="1"/>
</dbReference>
<keyword evidence="7" id="KW-0812">Transmembrane</keyword>
<dbReference type="InterPro" id="IPR036962">
    <property type="entry name" value="Glyco_hydro_3_N_sf"/>
</dbReference>
<dbReference type="PROSITE" id="PS51257">
    <property type="entry name" value="PROKAR_LIPOPROTEIN"/>
    <property type="match status" value="1"/>
</dbReference>
<dbReference type="EMBL" id="JBHSAW010000010">
    <property type="protein sequence ID" value="MFC4097468.1"/>
    <property type="molecule type" value="Genomic_DNA"/>
</dbReference>
<feature type="domain" description="Glycoside hydrolase family 3 N-terminal" evidence="8">
    <location>
        <begin position="203"/>
        <end position="458"/>
    </location>
</feature>
<evidence type="ECO:0000256" key="3">
    <source>
        <dbReference type="ARBA" id="ARBA00012744"/>
    </source>
</evidence>
<keyword evidence="7" id="KW-1133">Transmembrane helix</keyword>
<dbReference type="InterPro" id="IPR001764">
    <property type="entry name" value="Glyco_hydro_3_N"/>
</dbReference>
<protein>
    <recommendedName>
        <fullName evidence="3">beta-glucosidase</fullName>
        <ecNumber evidence="3">3.2.1.21</ecNumber>
    </recommendedName>
</protein>
<dbReference type="PRINTS" id="PR00133">
    <property type="entry name" value="GLHYDRLASE3"/>
</dbReference>
<dbReference type="InterPro" id="IPR051915">
    <property type="entry name" value="Cellulose_Degrad_GH3"/>
</dbReference>
<dbReference type="InterPro" id="IPR002772">
    <property type="entry name" value="Glyco_hydro_3_C"/>
</dbReference>
<dbReference type="EC" id="3.2.1.21" evidence="3"/>
<comment type="similarity">
    <text evidence="2">Belongs to the glycosyl hydrolase 3 family.</text>
</comment>
<reference evidence="11" key="1">
    <citation type="journal article" date="2019" name="Int. J. Syst. Evol. Microbiol.">
        <title>The Global Catalogue of Microorganisms (GCM) 10K type strain sequencing project: providing services to taxonomists for standard genome sequencing and annotation.</title>
        <authorList>
            <consortium name="The Broad Institute Genomics Platform"/>
            <consortium name="The Broad Institute Genome Sequencing Center for Infectious Disease"/>
            <person name="Wu L."/>
            <person name="Ma J."/>
        </authorList>
    </citation>
    <scope>NUCLEOTIDE SEQUENCE [LARGE SCALE GENOMIC DNA]</scope>
    <source>
        <strain evidence="11">CECT 7477</strain>
    </source>
</reference>
<keyword evidence="6" id="KW-0326">Glycosidase</keyword>
<evidence type="ECO:0000259" key="9">
    <source>
        <dbReference type="Pfam" id="PF01915"/>
    </source>
</evidence>
<feature type="domain" description="Glycoside hydrolase family 3 C-terminal" evidence="9">
    <location>
        <begin position="497"/>
        <end position="682"/>
    </location>
</feature>
<dbReference type="Gene3D" id="3.20.20.300">
    <property type="entry name" value="Glycoside hydrolase, family 3, N-terminal domain"/>
    <property type="match status" value="1"/>
</dbReference>
<evidence type="ECO:0000256" key="6">
    <source>
        <dbReference type="ARBA" id="ARBA00023295"/>
    </source>
</evidence>
<dbReference type="GO" id="GO:0016787">
    <property type="term" value="F:hydrolase activity"/>
    <property type="evidence" value="ECO:0007669"/>
    <property type="project" value="UniProtKB-KW"/>
</dbReference>
<dbReference type="InterPro" id="IPR017853">
    <property type="entry name" value="GH"/>
</dbReference>
<evidence type="ECO:0000256" key="5">
    <source>
        <dbReference type="ARBA" id="ARBA00022801"/>
    </source>
</evidence>
<keyword evidence="7" id="KW-0472">Membrane</keyword>
<organism evidence="10 11">
    <name type="scientific">Euzebyella saccharophila</name>
    <dbReference type="NCBI Taxonomy" id="679664"/>
    <lineage>
        <taxon>Bacteria</taxon>
        <taxon>Pseudomonadati</taxon>
        <taxon>Bacteroidota</taxon>
        <taxon>Flavobacteriia</taxon>
        <taxon>Flavobacteriales</taxon>
        <taxon>Flavobacteriaceae</taxon>
        <taxon>Euzebyella</taxon>
    </lineage>
</organism>
<sequence length="684" mass="75874">MNKPENTIQYTILLSFIFGLMIFISCGDDQKNSHKANQSQPHLGSRTSKILEIDGLRFKDLNRDGQLDPYEDWRLKAQERSSNLVGLLSLEQKAGLMLISTTRMKNEASFGRGGNNDSVTSGFNETDMSSDINFFTRKPLGATMVSSAGTTKDVNQYFKRHFILRANVSVDSMAKWANRLQALCEEGEFGIPATIASNPRNHISSDASVGLSLGKTPFTAFPGELGLASMRDPKLVRAFADISRQEWRATGINKGYMYMADLATEPRWQRVEGTFGEDANLAAAVIREVVLGFQGDSLHSGSVALTTKHFPGGGSAEGGQDPHFDWGKKEVYPGGMFENNLIPFKAAIDAGTSSIMPYYSYPAGTDYEEVGFAFNKRILQGILRKRLGFRGIINSDTGPIEMMPWGVEELSIVDRYKKALEAGVNLFSGTADPELLIETLKTYPDLMPLVDDSVHKILVEKFQLGLFENSYVDEDASRHIKKPEFQKTADLALRKSIVLLRNKKNILPLKAKTKVYFETYLERGKSSPFTIFSTEDSQWDIEFVDNSDDADVNILWLIPKGKSLFQSDGSPLHVNLSDNGIDVARVNKMTAQKPTVLVLNYTNPWAIDEIYTDDSKNIQGVLATFGTTPEAILDIVTGKFNPSGKMPFTTPISDEEAQNQKSDVPGYMEGPSYGLFHFDEGLSF</sequence>
<keyword evidence="4" id="KW-0732">Signal</keyword>
<dbReference type="Proteomes" id="UP001595814">
    <property type="component" value="Unassembled WGS sequence"/>
</dbReference>
<dbReference type="InterPro" id="IPR036881">
    <property type="entry name" value="Glyco_hydro_3_C_sf"/>
</dbReference>
<keyword evidence="11" id="KW-1185">Reference proteome</keyword>
<name>A0ABV8JRE9_9FLAO</name>
<evidence type="ECO:0000256" key="4">
    <source>
        <dbReference type="ARBA" id="ARBA00022729"/>
    </source>
</evidence>
<dbReference type="PANTHER" id="PTHR30620:SF16">
    <property type="entry name" value="LYSOSOMAL BETA GLUCOSIDASE"/>
    <property type="match status" value="1"/>
</dbReference>
<feature type="transmembrane region" description="Helical" evidence="7">
    <location>
        <begin position="7"/>
        <end position="25"/>
    </location>
</feature>
<keyword evidence="5 10" id="KW-0378">Hydrolase</keyword>
<evidence type="ECO:0000256" key="2">
    <source>
        <dbReference type="ARBA" id="ARBA00005336"/>
    </source>
</evidence>
<dbReference type="PANTHER" id="PTHR30620">
    <property type="entry name" value="PERIPLASMIC BETA-GLUCOSIDASE-RELATED"/>
    <property type="match status" value="1"/>
</dbReference>